<feature type="compositionally biased region" description="Basic and acidic residues" evidence="20">
    <location>
        <begin position="15"/>
        <end position="24"/>
    </location>
</feature>
<evidence type="ECO:0000256" key="9">
    <source>
        <dbReference type="ARBA" id="ARBA00022679"/>
    </source>
</evidence>
<dbReference type="FunFam" id="3.40.50.2000:FF:000029">
    <property type="entry name" value="Sterol 3-beta-glucosyltransferase"/>
    <property type="match status" value="1"/>
</dbReference>
<evidence type="ECO:0000256" key="15">
    <source>
        <dbReference type="ARBA" id="ARBA00023166"/>
    </source>
</evidence>
<dbReference type="Pfam" id="PF06722">
    <property type="entry name" value="EryCIII-like_C"/>
    <property type="match status" value="1"/>
</dbReference>
<dbReference type="GO" id="GO:0016126">
    <property type="term" value="P:sterol biosynthetic process"/>
    <property type="evidence" value="ECO:0007669"/>
    <property type="project" value="UniProtKB-KW"/>
</dbReference>
<evidence type="ECO:0000256" key="6">
    <source>
        <dbReference type="ARBA" id="ARBA00022490"/>
    </source>
</evidence>
<dbReference type="InterPro" id="IPR011993">
    <property type="entry name" value="PH-like_dom_sf"/>
</dbReference>
<evidence type="ECO:0000256" key="8">
    <source>
        <dbReference type="ARBA" id="ARBA00022676"/>
    </source>
</evidence>
<feature type="domain" description="PH" evidence="21">
    <location>
        <begin position="259"/>
        <end position="358"/>
    </location>
</feature>
<dbReference type="Gene3D" id="2.30.29.30">
    <property type="entry name" value="Pleckstrin-homology domain (PH domain)/Phosphotyrosine-binding domain (PTB)"/>
    <property type="match status" value="2"/>
</dbReference>
<protein>
    <recommendedName>
        <fullName evidence="5">Sterol 3-beta-glucosyltransferase</fullName>
        <ecNumber evidence="4">2.4.1.173</ecNumber>
    </recommendedName>
    <alternativeName>
        <fullName evidence="17">Autophagy-related protein 26</fullName>
    </alternativeName>
</protein>
<dbReference type="OrthoDB" id="10261837at2759"/>
<evidence type="ECO:0000256" key="11">
    <source>
        <dbReference type="ARBA" id="ARBA00022955"/>
    </source>
</evidence>
<evidence type="ECO:0000256" key="1">
    <source>
        <dbReference type="ARBA" id="ARBA00004170"/>
    </source>
</evidence>
<keyword evidence="13" id="KW-0443">Lipid metabolism</keyword>
<keyword evidence="7" id="KW-0444">Lipid biosynthesis</keyword>
<comment type="catalytic activity">
    <reaction evidence="19">
        <text>a sterol + UDP-alpha-D-glucose = a sterol 3-beta-D-glucoside + UDP + H(+)</text>
        <dbReference type="Rhea" id="RHEA:22724"/>
        <dbReference type="ChEBI" id="CHEBI:15378"/>
        <dbReference type="ChEBI" id="CHEBI:15889"/>
        <dbReference type="ChEBI" id="CHEBI:37424"/>
        <dbReference type="ChEBI" id="CHEBI:58223"/>
        <dbReference type="ChEBI" id="CHEBI:58885"/>
        <dbReference type="EC" id="2.4.1.173"/>
    </reaction>
    <physiologicalReaction direction="left-to-right" evidence="19">
        <dbReference type="Rhea" id="RHEA:22725"/>
    </physiologicalReaction>
</comment>
<organism evidence="22 23">
    <name type="scientific">Maudiozyma exigua</name>
    <name type="common">Yeast</name>
    <name type="synonym">Kazachstania exigua</name>
    <dbReference type="NCBI Taxonomy" id="34358"/>
    <lineage>
        <taxon>Eukaryota</taxon>
        <taxon>Fungi</taxon>
        <taxon>Dikarya</taxon>
        <taxon>Ascomycota</taxon>
        <taxon>Saccharomycotina</taxon>
        <taxon>Saccharomycetes</taxon>
        <taxon>Saccharomycetales</taxon>
        <taxon>Saccharomycetaceae</taxon>
        <taxon>Maudiozyma</taxon>
    </lineage>
</organism>
<feature type="compositionally biased region" description="Polar residues" evidence="20">
    <location>
        <begin position="476"/>
        <end position="486"/>
    </location>
</feature>
<comment type="subcellular location">
    <subcellularLocation>
        <location evidence="2">Cytoplasm</location>
    </subcellularLocation>
    <subcellularLocation>
        <location evidence="1">Membrane</location>
        <topology evidence="1">Peripheral membrane protein</topology>
    </subcellularLocation>
</comment>
<dbReference type="Pfam" id="PF00169">
    <property type="entry name" value="PH"/>
    <property type="match status" value="1"/>
</dbReference>
<dbReference type="GO" id="GO:0005975">
    <property type="term" value="P:carbohydrate metabolic process"/>
    <property type="evidence" value="ECO:0007669"/>
    <property type="project" value="InterPro"/>
</dbReference>
<comment type="catalytic activity">
    <reaction evidence="18">
        <text>ergosterol + UDP-alpha-D-glucose = ergosteryl 3-beta-D-glucoside + UDP + H(+)</text>
        <dbReference type="Rhea" id="RHEA:61836"/>
        <dbReference type="ChEBI" id="CHEBI:15378"/>
        <dbReference type="ChEBI" id="CHEBI:16933"/>
        <dbReference type="ChEBI" id="CHEBI:52973"/>
        <dbReference type="ChEBI" id="CHEBI:58223"/>
        <dbReference type="ChEBI" id="CHEBI:58885"/>
    </reaction>
    <physiologicalReaction direction="left-to-right" evidence="18">
        <dbReference type="Rhea" id="RHEA:61837"/>
    </physiologicalReaction>
</comment>
<dbReference type="Gene3D" id="3.40.50.2000">
    <property type="entry name" value="Glycogen Phosphorylase B"/>
    <property type="match status" value="2"/>
</dbReference>
<dbReference type="FunFam" id="2.30.29.30:FF:000391">
    <property type="entry name" value="Sterol 3-beta-glucosyltransferase"/>
    <property type="match status" value="1"/>
</dbReference>
<evidence type="ECO:0000313" key="22">
    <source>
        <dbReference type="EMBL" id="KAG0664366.1"/>
    </source>
</evidence>
<evidence type="ECO:0000256" key="17">
    <source>
        <dbReference type="ARBA" id="ARBA00029843"/>
    </source>
</evidence>
<dbReference type="CDD" id="cd13215">
    <property type="entry name" value="PH-GRAM1_AGT26"/>
    <property type="match status" value="1"/>
</dbReference>
<dbReference type="InterPro" id="IPR050426">
    <property type="entry name" value="Glycosyltransferase_28"/>
</dbReference>
<comment type="caution">
    <text evidence="22">The sequence shown here is derived from an EMBL/GenBank/DDBJ whole genome shotgun (WGS) entry which is preliminary data.</text>
</comment>
<dbReference type="GO" id="GO:0016906">
    <property type="term" value="F:sterol 3-beta-glucosyltransferase activity"/>
    <property type="evidence" value="ECO:0007669"/>
    <property type="project" value="UniProtKB-EC"/>
</dbReference>
<evidence type="ECO:0000256" key="2">
    <source>
        <dbReference type="ARBA" id="ARBA00004496"/>
    </source>
</evidence>
<dbReference type="InterPro" id="IPR002213">
    <property type="entry name" value="UDP_glucos_trans"/>
</dbReference>
<evidence type="ECO:0000256" key="12">
    <source>
        <dbReference type="ARBA" id="ARBA00023011"/>
    </source>
</evidence>
<evidence type="ECO:0000259" key="21">
    <source>
        <dbReference type="PROSITE" id="PS50003"/>
    </source>
</evidence>
<feature type="region of interest" description="Disordered" evidence="20">
    <location>
        <begin position="461"/>
        <end position="489"/>
    </location>
</feature>
<dbReference type="SMART" id="SM00568">
    <property type="entry name" value="GRAM"/>
    <property type="match status" value="2"/>
</dbReference>
<evidence type="ECO:0000256" key="18">
    <source>
        <dbReference type="ARBA" id="ARBA00047886"/>
    </source>
</evidence>
<feature type="region of interest" description="Disordered" evidence="20">
    <location>
        <begin position="1"/>
        <end position="32"/>
    </location>
</feature>
<gene>
    <name evidence="22" type="primary">ATG26</name>
    <name evidence="22" type="ORF">C6P45_000642</name>
</gene>
<keyword evidence="6" id="KW-0963">Cytoplasm</keyword>
<dbReference type="InterPro" id="IPR048065">
    <property type="entry name" value="ATG26_PH_GRAM2"/>
</dbReference>
<keyword evidence="11" id="KW-0752">Steroid biosynthesis</keyword>
<feature type="compositionally biased region" description="Basic and acidic residues" evidence="20">
    <location>
        <begin position="461"/>
        <end position="475"/>
    </location>
</feature>
<keyword evidence="12" id="KW-0756">Sterol biosynthesis</keyword>
<keyword evidence="10" id="KW-0677">Repeat</keyword>
<dbReference type="PANTHER" id="PTHR48050:SF25">
    <property type="entry name" value="STEROL 3-BETA-GLUCOSYLTRANSFERASE"/>
    <property type="match status" value="1"/>
</dbReference>
<dbReference type="FunFam" id="3.40.50.2000:FF:000009">
    <property type="entry name" value="Sterol 3-beta-glucosyltransferase UGT80A2"/>
    <property type="match status" value="1"/>
</dbReference>
<name>A0A9P6W4H5_MAUEX</name>
<evidence type="ECO:0000256" key="13">
    <source>
        <dbReference type="ARBA" id="ARBA00023098"/>
    </source>
</evidence>
<dbReference type="SMART" id="SM00233">
    <property type="entry name" value="PH"/>
    <property type="match status" value="1"/>
</dbReference>
<accession>A0A9P6W4H5</accession>
<dbReference type="Pfam" id="PF03033">
    <property type="entry name" value="Glyco_transf_28"/>
    <property type="match status" value="1"/>
</dbReference>
<dbReference type="Proteomes" id="UP000750334">
    <property type="component" value="Unassembled WGS sequence"/>
</dbReference>
<dbReference type="InterPro" id="IPR004182">
    <property type="entry name" value="GRAM"/>
</dbReference>
<keyword evidence="16" id="KW-0753">Steroid metabolism</keyword>
<keyword evidence="8" id="KW-0328">Glycosyltransferase</keyword>
<dbReference type="InterPro" id="IPR004276">
    <property type="entry name" value="GlycoTrans_28_N"/>
</dbReference>
<dbReference type="InterPro" id="IPR001849">
    <property type="entry name" value="PH_domain"/>
</dbReference>
<dbReference type="CDD" id="cd03784">
    <property type="entry name" value="GT1_Gtf-like"/>
    <property type="match status" value="1"/>
</dbReference>
<keyword evidence="15" id="KW-1207">Sterol metabolism</keyword>
<dbReference type="CDD" id="cd13216">
    <property type="entry name" value="PH-GRAM2_AGT26"/>
    <property type="match status" value="1"/>
</dbReference>
<dbReference type="PANTHER" id="PTHR48050">
    <property type="entry name" value="STEROL 3-BETA-GLUCOSYLTRANSFERASE"/>
    <property type="match status" value="1"/>
</dbReference>
<dbReference type="EMBL" id="PUHR01000121">
    <property type="protein sequence ID" value="KAG0664366.1"/>
    <property type="molecule type" value="Genomic_DNA"/>
</dbReference>
<keyword evidence="14" id="KW-0472">Membrane</keyword>
<evidence type="ECO:0000256" key="20">
    <source>
        <dbReference type="SAM" id="MobiDB-lite"/>
    </source>
</evidence>
<dbReference type="EC" id="2.4.1.173" evidence="4"/>
<evidence type="ECO:0000256" key="19">
    <source>
        <dbReference type="ARBA" id="ARBA00049453"/>
    </source>
</evidence>
<sequence>MSNDHVEDSNSPVKQIDKTLKDTPVKSPGKTIGSRAVCTISKPINMTHRTISKSVSSIRNNIPGTNTLIMAPTNLVGSVLKDTIPNVVRKPISEEEEDDIAKSKYMMRSIAGLLGTASAYAGMESAQVLTDITRKVSHDISLKSTDTVTDEPPSLLQPHIERKPTLFEISVEPNDVERTEPSNDEVPLHNVVEEKIREEEEAKYTIFKQLRLKFNLKEEDIMIYDSTAWFLRDVLIQGYSFITLHHFLFFAYLPKPTGQVQMTGNINLKSTLRGVTRYWCVLKDNLLSLYASVSEVYFPLVTIDMKDVTNVELKESDSDPKSFGSNFKIATKDKNYTFIADSPQSAKSWYNAIKRQQFASQNSGKNHISLKIPLCNIVGLDDEEIINQSVTLVVKTLEDQYSYAIDDYIFMFLDSSGSLVKQKLQEQIKKLSDVGIKVAYDNTPSESPRDNLIDEELIGDPERKHTESTRIETDNTQKNSISTDTNLDIPIKFPSSESKPSLLQMPISRINRIRSKSNEWIHNTRPVSFLLSRNRDDTKVEENVVIESVSDIPTTASFEDPKLIRAITNEDLQQLSRSKKGHLQNWTPKPLKNLSDMWKAKPQHYENSSYTFRDLNNKDTNNIKGKDSLDATERFRDHFKLPKERELLSTYYGYLNKNVPTYGKLYLGDSVLCFRSLIPGSHTTMILPISKIDTCYTEKSFRFSYFALVIVVRGHEELFFEFYTEASRNDMETILLDRIATINSQVPNDYDATQNDALVSTDAFIENNPSSAKLKFFEDKISANGFNVPLLIDQNPNMKVSIKTKRKYKIGLITIGSRGDVQPYIALGKGLLKEGHEVTIITHSEFRDFVENHGIKFKSIAGDPAELMSLMVEHESMSIGMLREASKKFGGWIKELLETSWVACKDEKFDILIESPSCISGIHIAEALRIAYFRAFTMPWTRTRAYPHAFVVPDKKRGGNYNYLSYVLFENVYWKGTSGAINKWRTERLGIGKTSLEQLQQNKVPFLYNVSPTIFPPSVDFNEWVKVTGYWFLDEKLDYKPPKELIEFIEKARTLKKKLVYIGFGSIVVSNASEMTKALVQAVINADVYCILNKGWSERLGDKSAKMVEVELPESIYNAGTVPHDWLFPQMDAAVHHGGSGTTGATLRAGLPTIIKPFFGDQFFYANRVEDIGVGIALRNFTTKKLSDALVEITTNGKYKEKAGLIKSRIVKEDGVATAINCIYGELEYARSLIYTKNPIGNVSTSTTSFNEALTTVNHNENETAITNEEYPSTHIDSIIDNDPWIVL</sequence>
<evidence type="ECO:0000313" key="23">
    <source>
        <dbReference type="Proteomes" id="UP000750334"/>
    </source>
</evidence>
<dbReference type="InterPro" id="IPR010610">
    <property type="entry name" value="EryCIII-like_C"/>
</dbReference>
<evidence type="ECO:0000256" key="3">
    <source>
        <dbReference type="ARBA" id="ARBA00006962"/>
    </source>
</evidence>
<dbReference type="SUPFAM" id="SSF53756">
    <property type="entry name" value="UDP-Glycosyltransferase/glycogen phosphorylase"/>
    <property type="match status" value="1"/>
</dbReference>
<reference evidence="22 23" key="1">
    <citation type="submission" date="2020-11" db="EMBL/GenBank/DDBJ databases">
        <title>Kefir isolates.</title>
        <authorList>
            <person name="Marcisauskas S."/>
            <person name="Kim Y."/>
            <person name="Blasche S."/>
        </authorList>
    </citation>
    <scope>NUCLEOTIDE SEQUENCE [LARGE SCALE GENOMIC DNA]</scope>
    <source>
        <strain evidence="22 23">OG2</strain>
    </source>
</reference>
<keyword evidence="23" id="KW-1185">Reference proteome</keyword>
<evidence type="ECO:0000256" key="4">
    <source>
        <dbReference type="ARBA" id="ARBA00012650"/>
    </source>
</evidence>
<dbReference type="SUPFAM" id="SSF50729">
    <property type="entry name" value="PH domain-like"/>
    <property type="match status" value="1"/>
</dbReference>
<evidence type="ECO:0000256" key="16">
    <source>
        <dbReference type="ARBA" id="ARBA00023221"/>
    </source>
</evidence>
<proteinExistence type="inferred from homology"/>
<dbReference type="InterPro" id="IPR048066">
    <property type="entry name" value="ATG26_PH_GRAM1"/>
</dbReference>
<dbReference type="PROSITE" id="PS50003">
    <property type="entry name" value="PH_DOMAIN"/>
    <property type="match status" value="1"/>
</dbReference>
<keyword evidence="9" id="KW-0808">Transferase</keyword>
<evidence type="ECO:0000256" key="7">
    <source>
        <dbReference type="ARBA" id="ARBA00022516"/>
    </source>
</evidence>
<dbReference type="Pfam" id="PF02893">
    <property type="entry name" value="GRAM"/>
    <property type="match status" value="1"/>
</dbReference>
<comment type="similarity">
    <text evidence="3">Belongs to the glycosyltransferase 28 family.</text>
</comment>
<evidence type="ECO:0000256" key="14">
    <source>
        <dbReference type="ARBA" id="ARBA00023136"/>
    </source>
</evidence>
<dbReference type="FunFam" id="2.30.29.30:FF:000303">
    <property type="entry name" value="Sterol 3-beta-glucosyltransferase"/>
    <property type="match status" value="1"/>
</dbReference>
<dbReference type="GO" id="GO:0005737">
    <property type="term" value="C:cytoplasm"/>
    <property type="evidence" value="ECO:0007669"/>
    <property type="project" value="UniProtKB-SubCell"/>
</dbReference>
<dbReference type="GO" id="GO:0016020">
    <property type="term" value="C:membrane"/>
    <property type="evidence" value="ECO:0007669"/>
    <property type="project" value="UniProtKB-SubCell"/>
</dbReference>
<evidence type="ECO:0000256" key="5">
    <source>
        <dbReference type="ARBA" id="ARBA00017894"/>
    </source>
</evidence>
<evidence type="ECO:0000256" key="10">
    <source>
        <dbReference type="ARBA" id="ARBA00022737"/>
    </source>
</evidence>